<gene>
    <name evidence="13" type="primary">folP</name>
    <name evidence="13" type="ORF">ENS56_03140</name>
</gene>
<evidence type="ECO:0000256" key="4">
    <source>
        <dbReference type="ARBA" id="ARBA00009503"/>
    </source>
</evidence>
<evidence type="ECO:0000256" key="7">
    <source>
        <dbReference type="ARBA" id="ARBA00022679"/>
    </source>
</evidence>
<dbReference type="PANTHER" id="PTHR20941">
    <property type="entry name" value="FOLATE SYNTHESIS PROTEINS"/>
    <property type="match status" value="1"/>
</dbReference>
<evidence type="ECO:0000256" key="8">
    <source>
        <dbReference type="ARBA" id="ARBA00022723"/>
    </source>
</evidence>
<dbReference type="FunFam" id="3.20.20.20:FF:000006">
    <property type="entry name" value="Dihydropteroate synthase"/>
    <property type="match status" value="1"/>
</dbReference>
<dbReference type="NCBIfam" id="TIGR01496">
    <property type="entry name" value="DHPS"/>
    <property type="match status" value="1"/>
</dbReference>
<keyword evidence="9" id="KW-0460">Magnesium</keyword>
<dbReference type="InterPro" id="IPR006390">
    <property type="entry name" value="DHP_synth_dom"/>
</dbReference>
<evidence type="ECO:0000256" key="9">
    <source>
        <dbReference type="ARBA" id="ARBA00022842"/>
    </source>
</evidence>
<dbReference type="EC" id="2.5.1.15" evidence="5"/>
<dbReference type="GO" id="GO:0004156">
    <property type="term" value="F:dihydropteroate synthase activity"/>
    <property type="evidence" value="ECO:0007669"/>
    <property type="project" value="UniProtKB-EC"/>
</dbReference>
<dbReference type="PROSITE" id="PS00792">
    <property type="entry name" value="DHPS_1"/>
    <property type="match status" value="1"/>
</dbReference>
<proteinExistence type="inferred from homology"/>
<comment type="pathway">
    <text evidence="3">Cofactor biosynthesis; tetrahydrofolate biosynthesis; 7,8-dihydrofolate from 2-amino-4-hydroxy-6-hydroxymethyl-7,8-dihydropteridine diphosphate and 4-aminobenzoate: step 1/2.</text>
</comment>
<evidence type="ECO:0000259" key="12">
    <source>
        <dbReference type="PROSITE" id="PS50972"/>
    </source>
</evidence>
<evidence type="ECO:0000256" key="3">
    <source>
        <dbReference type="ARBA" id="ARBA00004763"/>
    </source>
</evidence>
<reference evidence="13" key="1">
    <citation type="journal article" date="2020" name="mSystems">
        <title>Genome- and Community-Level Interaction Insights into Carbon Utilization and Element Cycling Functions of Hydrothermarchaeota in Hydrothermal Sediment.</title>
        <authorList>
            <person name="Zhou Z."/>
            <person name="Liu Y."/>
            <person name="Xu W."/>
            <person name="Pan J."/>
            <person name="Luo Z.H."/>
            <person name="Li M."/>
        </authorList>
    </citation>
    <scope>NUCLEOTIDE SEQUENCE [LARGE SCALE GENOMIC DNA]</scope>
    <source>
        <strain evidence="13">SpSt-500</strain>
    </source>
</reference>
<evidence type="ECO:0000256" key="5">
    <source>
        <dbReference type="ARBA" id="ARBA00012458"/>
    </source>
</evidence>
<dbReference type="GO" id="GO:0046654">
    <property type="term" value="P:tetrahydrofolate biosynthetic process"/>
    <property type="evidence" value="ECO:0007669"/>
    <property type="project" value="TreeGrafter"/>
</dbReference>
<organism evidence="13">
    <name type="scientific">Ignavibacterium album</name>
    <dbReference type="NCBI Taxonomy" id="591197"/>
    <lineage>
        <taxon>Bacteria</taxon>
        <taxon>Pseudomonadati</taxon>
        <taxon>Ignavibacteriota</taxon>
        <taxon>Ignavibacteria</taxon>
        <taxon>Ignavibacteriales</taxon>
        <taxon>Ignavibacteriaceae</taxon>
        <taxon>Ignavibacterium</taxon>
    </lineage>
</organism>
<keyword evidence="7 13" id="KW-0808">Transferase</keyword>
<evidence type="ECO:0000313" key="13">
    <source>
        <dbReference type="EMBL" id="HGT47009.1"/>
    </source>
</evidence>
<evidence type="ECO:0000256" key="6">
    <source>
        <dbReference type="ARBA" id="ARBA00016919"/>
    </source>
</evidence>
<dbReference type="AlphaFoldDB" id="A0A832DJ35"/>
<dbReference type="Pfam" id="PF00809">
    <property type="entry name" value="Pterin_bind"/>
    <property type="match status" value="1"/>
</dbReference>
<keyword evidence="8" id="KW-0479">Metal-binding</keyword>
<dbReference type="SUPFAM" id="SSF51717">
    <property type="entry name" value="Dihydropteroate synthetase-like"/>
    <property type="match status" value="1"/>
</dbReference>
<dbReference type="Gene3D" id="3.20.20.20">
    <property type="entry name" value="Dihydropteroate synthase-like"/>
    <property type="match status" value="1"/>
</dbReference>
<dbReference type="PANTHER" id="PTHR20941:SF1">
    <property type="entry name" value="FOLIC ACID SYNTHESIS PROTEIN FOL1"/>
    <property type="match status" value="1"/>
</dbReference>
<accession>A0A832DJ35</accession>
<evidence type="ECO:0000256" key="10">
    <source>
        <dbReference type="ARBA" id="ARBA00022909"/>
    </source>
</evidence>
<feature type="domain" description="Pterin-binding" evidence="12">
    <location>
        <begin position="126"/>
        <end position="378"/>
    </location>
</feature>
<protein>
    <recommendedName>
        <fullName evidence="6">Dihydropteroate synthase</fullName>
        <ecNumber evidence="5">2.5.1.15</ecNumber>
    </recommendedName>
    <alternativeName>
        <fullName evidence="11">Dihydropteroate pyrophosphorylase</fullName>
    </alternativeName>
</protein>
<dbReference type="InterPro" id="IPR011005">
    <property type="entry name" value="Dihydropteroate_synth-like_sf"/>
</dbReference>
<comment type="caution">
    <text evidence="13">The sequence shown here is derived from an EMBL/GenBank/DDBJ whole genome shotgun (WGS) entry which is preliminary data.</text>
</comment>
<comment type="cofactor">
    <cofactor evidence="2">
        <name>Mg(2+)</name>
        <dbReference type="ChEBI" id="CHEBI:18420"/>
    </cofactor>
</comment>
<dbReference type="CDD" id="cd00739">
    <property type="entry name" value="DHPS"/>
    <property type="match status" value="1"/>
</dbReference>
<comment type="similarity">
    <text evidence="4">Belongs to the DHPS family.</text>
</comment>
<dbReference type="GO" id="GO:0005829">
    <property type="term" value="C:cytosol"/>
    <property type="evidence" value="ECO:0007669"/>
    <property type="project" value="TreeGrafter"/>
</dbReference>
<dbReference type="InterPro" id="IPR045031">
    <property type="entry name" value="DHP_synth-like"/>
</dbReference>
<dbReference type="GO" id="GO:0046872">
    <property type="term" value="F:metal ion binding"/>
    <property type="evidence" value="ECO:0007669"/>
    <property type="project" value="UniProtKB-KW"/>
</dbReference>
<evidence type="ECO:0000256" key="11">
    <source>
        <dbReference type="ARBA" id="ARBA00030193"/>
    </source>
</evidence>
<keyword evidence="10" id="KW-0289">Folate biosynthesis</keyword>
<dbReference type="PROSITE" id="PS50972">
    <property type="entry name" value="PTERIN_BINDING"/>
    <property type="match status" value="1"/>
</dbReference>
<dbReference type="InterPro" id="IPR000489">
    <property type="entry name" value="Pterin-binding_dom"/>
</dbReference>
<comment type="catalytic activity">
    <reaction evidence="1">
        <text>(7,8-dihydropterin-6-yl)methyl diphosphate + 4-aminobenzoate = 7,8-dihydropteroate + diphosphate</text>
        <dbReference type="Rhea" id="RHEA:19949"/>
        <dbReference type="ChEBI" id="CHEBI:17836"/>
        <dbReference type="ChEBI" id="CHEBI:17839"/>
        <dbReference type="ChEBI" id="CHEBI:33019"/>
        <dbReference type="ChEBI" id="CHEBI:72950"/>
        <dbReference type="EC" id="2.5.1.15"/>
    </reaction>
</comment>
<evidence type="ECO:0000256" key="1">
    <source>
        <dbReference type="ARBA" id="ARBA00000012"/>
    </source>
</evidence>
<dbReference type="EMBL" id="DSVI01000004">
    <property type="protein sequence ID" value="HGT47009.1"/>
    <property type="molecule type" value="Genomic_DNA"/>
</dbReference>
<dbReference type="GO" id="GO:0046656">
    <property type="term" value="P:folic acid biosynthetic process"/>
    <property type="evidence" value="ECO:0007669"/>
    <property type="project" value="UniProtKB-KW"/>
</dbReference>
<dbReference type="PROSITE" id="PS00793">
    <property type="entry name" value="DHPS_2"/>
    <property type="match status" value="1"/>
</dbReference>
<sequence length="384" mass="43395">MIAQILHRDDITLWKYLSDKYSHDFSGVYTNYLLEIRQVTNKLFNDSNLLLQEFFRTKSLLKIEKNNQSVDLIFLIDSLEKQINKFQELSLIKSNSLVEEILYCINNYLQVPEYKIGEKLFSFDKPYLMGILNVTPDSFSDGGKYLTEDQAVSHALEMIHDGADIIDIGGESSRPGSEPITADEEISRVIPVIQKILERKPEAIISVDTYKSKVAEIALQSGAKIINDISGFTFDPEIADICAHYNASVVLMHIKGTPKTMQLNPEYNEVVSEIYDFLHSQVIFARSKGIENIIIDPGIGFGKSVRDNFSIIKRLKDFKSIGCPILIGVSRKSFIGKILNLEVDQRDLPTAAMEAVSIFNSARIIRTHNVKNGKQIIKLLSEII</sequence>
<name>A0A832DJ35_9BACT</name>
<evidence type="ECO:0000256" key="2">
    <source>
        <dbReference type="ARBA" id="ARBA00001946"/>
    </source>
</evidence>